<feature type="domain" description="DUF4342" evidence="2">
    <location>
        <begin position="22"/>
        <end position="96"/>
    </location>
</feature>
<protein>
    <recommendedName>
        <fullName evidence="2">DUF4342 domain-containing protein</fullName>
    </recommendedName>
</protein>
<evidence type="ECO:0000313" key="4">
    <source>
        <dbReference type="Proteomes" id="UP000284219"/>
    </source>
</evidence>
<keyword evidence="1" id="KW-1133">Transmembrane helix</keyword>
<name>A0A419SJ81_9BACL</name>
<comment type="caution">
    <text evidence="3">The sequence shown here is derived from an EMBL/GenBank/DDBJ whole genome shotgun (WGS) entry which is preliminary data.</text>
</comment>
<dbReference type="Pfam" id="PF14242">
    <property type="entry name" value="DUF4342"/>
    <property type="match status" value="1"/>
</dbReference>
<evidence type="ECO:0000256" key="1">
    <source>
        <dbReference type="SAM" id="Phobius"/>
    </source>
</evidence>
<dbReference type="EMBL" id="MCHY01000008">
    <property type="protein sequence ID" value="RKD24012.1"/>
    <property type="molecule type" value="Genomic_DNA"/>
</dbReference>
<sequence>MQVDPEAIVEKLSPDRGDRAGTRQKVFNASGKDVFRLVKELTQLSNVIRISIWHKQRNLAKIPVVYGGLAAIFFPFISLFSMISLLALDCRIIVEKRS</sequence>
<dbReference type="InterPro" id="IPR025642">
    <property type="entry name" value="DUF4342"/>
</dbReference>
<evidence type="ECO:0000259" key="2">
    <source>
        <dbReference type="Pfam" id="PF14242"/>
    </source>
</evidence>
<keyword evidence="4" id="KW-1185">Reference proteome</keyword>
<feature type="transmembrane region" description="Helical" evidence="1">
    <location>
        <begin position="64"/>
        <end position="88"/>
    </location>
</feature>
<organism evidence="3 4">
    <name type="scientific">Ammoniphilus oxalaticus</name>
    <dbReference type="NCBI Taxonomy" id="66863"/>
    <lineage>
        <taxon>Bacteria</taxon>
        <taxon>Bacillati</taxon>
        <taxon>Bacillota</taxon>
        <taxon>Bacilli</taxon>
        <taxon>Bacillales</taxon>
        <taxon>Paenibacillaceae</taxon>
        <taxon>Aneurinibacillus group</taxon>
        <taxon>Ammoniphilus</taxon>
    </lineage>
</organism>
<gene>
    <name evidence="3" type="ORF">BEP19_06225</name>
</gene>
<dbReference type="AlphaFoldDB" id="A0A419SJ81"/>
<reference evidence="3 4" key="1">
    <citation type="submission" date="2016-08" db="EMBL/GenBank/DDBJ databases">
        <title>Novel Firmicute Genomes.</title>
        <authorList>
            <person name="Poppleton D.I."/>
            <person name="Gribaldo S."/>
        </authorList>
    </citation>
    <scope>NUCLEOTIDE SEQUENCE [LARGE SCALE GENOMIC DNA]</scope>
    <source>
        <strain evidence="3 4">RAOx-1</strain>
    </source>
</reference>
<dbReference type="Proteomes" id="UP000284219">
    <property type="component" value="Unassembled WGS sequence"/>
</dbReference>
<proteinExistence type="predicted"/>
<keyword evidence="1" id="KW-0812">Transmembrane</keyword>
<accession>A0A419SJ81</accession>
<keyword evidence="1" id="KW-0472">Membrane</keyword>
<evidence type="ECO:0000313" key="3">
    <source>
        <dbReference type="EMBL" id="RKD24012.1"/>
    </source>
</evidence>